<dbReference type="InterPro" id="IPR015378">
    <property type="entry name" value="Transposase-like_Mu_C"/>
</dbReference>
<evidence type="ECO:0000256" key="1">
    <source>
        <dbReference type="SAM" id="MobiDB-lite"/>
    </source>
</evidence>
<dbReference type="InterPro" id="IPR036397">
    <property type="entry name" value="RNaseH_sf"/>
</dbReference>
<dbReference type="Gene3D" id="3.30.420.10">
    <property type="entry name" value="Ribonuclease H-like superfamily/Ribonuclease H"/>
    <property type="match status" value="1"/>
</dbReference>
<dbReference type="Proteomes" id="UP000316584">
    <property type="component" value="Chromosome"/>
</dbReference>
<name>A0A518N126_9GAMM</name>
<organism evidence="3 4">
    <name type="scientific">Luteimonas granuli</name>
    <dbReference type="NCBI Taxonomy" id="1176533"/>
    <lineage>
        <taxon>Bacteria</taxon>
        <taxon>Pseudomonadati</taxon>
        <taxon>Pseudomonadota</taxon>
        <taxon>Gammaproteobacteria</taxon>
        <taxon>Lysobacterales</taxon>
        <taxon>Lysobacteraceae</taxon>
        <taxon>Luteimonas</taxon>
    </lineage>
</organism>
<protein>
    <submittedName>
        <fullName evidence="3">DDE-type integrase/transposase/recombinase</fullName>
    </submittedName>
</protein>
<feature type="region of interest" description="Disordered" evidence="1">
    <location>
        <begin position="566"/>
        <end position="615"/>
    </location>
</feature>
<evidence type="ECO:0000313" key="4">
    <source>
        <dbReference type="Proteomes" id="UP000316584"/>
    </source>
</evidence>
<dbReference type="RefSeq" id="WP_144889387.1">
    <property type="nucleotide sequence ID" value="NZ_CP042218.1"/>
</dbReference>
<dbReference type="AlphaFoldDB" id="A0A518N126"/>
<dbReference type="GO" id="GO:0003676">
    <property type="term" value="F:nucleic acid binding"/>
    <property type="evidence" value="ECO:0007669"/>
    <property type="project" value="InterPro"/>
</dbReference>
<reference evidence="3 4" key="1">
    <citation type="submission" date="2019-07" db="EMBL/GenBank/DDBJ databases">
        <title>Full genome sequence of Luteimonas sp. Gr-4.</title>
        <authorList>
            <person name="Im W.-T."/>
        </authorList>
    </citation>
    <scope>NUCLEOTIDE SEQUENCE [LARGE SCALE GENOMIC DNA]</scope>
    <source>
        <strain evidence="3 4">Gr-4</strain>
    </source>
</reference>
<sequence>MADAKNTSEALKVARRSVALRVKKGALVVCDGRAATVLAVVSASQLWIKHLGTEDHQWVSLEDLRPYVEQPAPKLLEVVQDDESDFERAVEWMRAFDRYKGCSTLTPSVKSSIAKEMEVSRRTVERHFDLYQIDSTVRGQLPCKPGPEKGSSSLTRVQLAIIDNAIDERYRVEERGSVQATADLAGARCVAAGVKAPCYNTVRARISVLDRWMMARDRHGRVRGDAKAGPAGLGIANKSEINPLDYVQMDHAIVDVIVVDPDTREEIGRPWITLAIDIATRCILGFYLTFDAPSQASVALALEQCCLPRDAWLKSLGVAEPWLPYGLMKTIGWDNAKCFRNTNLIAACRGHGIEPRFRKVRNPVHGAHIERVIGTYMGRVHLLKGTTFSNTKEREDYKSGENAIMTLRELELWTIHEINGRYHNTEHSGLGCTPLEAWKDAWTEDDGIRLPPIPANRRDFRLSLFPRVQRSVGREGVQRFALKYWDEGLIPLIGSKSKFPVAHDPRDISRVYLLAGTTWIDVPWRDRTRAPIALWEWERAKHEVRRKHNRSACSAEAFKHIEAQRELEREAERTTRKQRRDRQRRPEDDRPRSRATSVDYGVAPTLLSDPFSQKS</sequence>
<dbReference type="OrthoDB" id="501284at2"/>
<dbReference type="EMBL" id="CP042218">
    <property type="protein sequence ID" value="QDW65612.1"/>
    <property type="molecule type" value="Genomic_DNA"/>
</dbReference>
<evidence type="ECO:0000313" key="3">
    <source>
        <dbReference type="EMBL" id="QDW65612.1"/>
    </source>
</evidence>
<dbReference type="InterPro" id="IPR012337">
    <property type="entry name" value="RNaseH-like_sf"/>
</dbReference>
<feature type="compositionally biased region" description="Basic and acidic residues" evidence="1">
    <location>
        <begin position="566"/>
        <end position="575"/>
    </location>
</feature>
<dbReference type="KEGG" id="lug:FPZ22_00750"/>
<dbReference type="InterPro" id="IPR001584">
    <property type="entry name" value="Integrase_cat-core"/>
</dbReference>
<dbReference type="Pfam" id="PF09299">
    <property type="entry name" value="Mu-transpos_C"/>
    <property type="match status" value="1"/>
</dbReference>
<dbReference type="GO" id="GO:0015074">
    <property type="term" value="P:DNA integration"/>
    <property type="evidence" value="ECO:0007669"/>
    <property type="project" value="InterPro"/>
</dbReference>
<gene>
    <name evidence="3" type="ORF">FPZ22_00750</name>
</gene>
<accession>A0A518N126</accession>
<proteinExistence type="predicted"/>
<feature type="domain" description="Integrase catalytic" evidence="2">
    <location>
        <begin position="239"/>
        <end position="442"/>
    </location>
</feature>
<dbReference type="PROSITE" id="PS50994">
    <property type="entry name" value="INTEGRASE"/>
    <property type="match status" value="1"/>
</dbReference>
<dbReference type="SUPFAM" id="SSF53098">
    <property type="entry name" value="Ribonuclease H-like"/>
    <property type="match status" value="1"/>
</dbReference>
<evidence type="ECO:0000259" key="2">
    <source>
        <dbReference type="PROSITE" id="PS50994"/>
    </source>
</evidence>
<keyword evidence="4" id="KW-1185">Reference proteome</keyword>